<gene>
    <name evidence="12" type="ORF">BV898_14786</name>
</gene>
<dbReference type="InterPro" id="IPR020635">
    <property type="entry name" value="Tyr_kinase_cat_dom"/>
</dbReference>
<dbReference type="GO" id="GO:0005524">
    <property type="term" value="F:ATP binding"/>
    <property type="evidence" value="ECO:0007669"/>
    <property type="project" value="UniProtKB-UniRule"/>
</dbReference>
<dbReference type="GO" id="GO:0050793">
    <property type="term" value="P:regulation of developmental process"/>
    <property type="evidence" value="ECO:0007669"/>
    <property type="project" value="UniProtKB-ARBA"/>
</dbReference>
<dbReference type="InterPro" id="IPR017441">
    <property type="entry name" value="Protein_kinase_ATP_BS"/>
</dbReference>
<protein>
    <submittedName>
        <fullName evidence="12">Vascular endothelial growth factor receptor 2</fullName>
    </submittedName>
</protein>
<dbReference type="GO" id="GO:0007169">
    <property type="term" value="P:cell surface receptor protein tyrosine kinase signaling pathway"/>
    <property type="evidence" value="ECO:0007669"/>
    <property type="project" value="TreeGrafter"/>
</dbReference>
<dbReference type="EMBL" id="MTYJ01000186">
    <property type="protein sequence ID" value="OWA50264.1"/>
    <property type="molecule type" value="Genomic_DNA"/>
</dbReference>
<dbReference type="Proteomes" id="UP000192578">
    <property type="component" value="Unassembled WGS sequence"/>
</dbReference>
<dbReference type="InterPro" id="IPR008266">
    <property type="entry name" value="Tyr_kinase_AS"/>
</dbReference>
<dbReference type="PROSITE" id="PS50011">
    <property type="entry name" value="PROTEIN_KINASE_DOM"/>
    <property type="match status" value="1"/>
</dbReference>
<dbReference type="Pfam" id="PF07714">
    <property type="entry name" value="PK_Tyr_Ser-Thr"/>
    <property type="match status" value="2"/>
</dbReference>
<evidence type="ECO:0000256" key="8">
    <source>
        <dbReference type="ARBA" id="ARBA00023137"/>
    </source>
</evidence>
<feature type="binding site" evidence="10">
    <location>
        <position position="100"/>
    </location>
    <ligand>
        <name>ATP</name>
        <dbReference type="ChEBI" id="CHEBI:30616"/>
    </ligand>
</feature>
<evidence type="ECO:0000256" key="7">
    <source>
        <dbReference type="ARBA" id="ARBA00023136"/>
    </source>
</evidence>
<dbReference type="OrthoDB" id="4062651at2759"/>
<evidence type="ECO:0000256" key="5">
    <source>
        <dbReference type="ARBA" id="ARBA00022777"/>
    </source>
</evidence>
<dbReference type="PRINTS" id="PR00109">
    <property type="entry name" value="TYRKINASE"/>
</dbReference>
<sequence>MAARACMLPAVTPSSLPTSRTVLRQRCSVEMSNDTSWIQSSGNEKLDAFCSHYTKLLTVDSETVDISNTVLGRGKFGVVFKAVAHDLPTVAIGPTVVAAKTLTGISDRSQQTLFAEEVRTMLKCGHHVNIVNILGVVDEVFYGSAYTVSIHEASPAIRSSKAIGAESLILLEYCAHGSLHSYLQQRRNGELYSRVNEFGELSPFNKTDMEQQWNTYCSTRDFYPPMEELMLSTDDLIKFSYQICRGMEYLSARTIIHRDLAARNVLVSDNRIMKISDFGLARHGSDIYVVSNIFIALPILWMPPDAITTRTFSQKSDVWSFGVTLWEVFSLAATPFDRPNVAKFSANAFAEWLLQGNQMARPDNAPSSMYELMQSCWQLNQQMRPDFSELLLKLDGLLSDAIVQECPYMTLSEPDFVDSRFRELDDQILECLKDADFTECTGSL</sequence>
<evidence type="ECO:0000256" key="2">
    <source>
        <dbReference type="ARBA" id="ARBA00004308"/>
    </source>
</evidence>
<organism evidence="12 13">
    <name type="scientific">Hypsibius exemplaris</name>
    <name type="common">Freshwater tardigrade</name>
    <dbReference type="NCBI Taxonomy" id="2072580"/>
    <lineage>
        <taxon>Eukaryota</taxon>
        <taxon>Metazoa</taxon>
        <taxon>Ecdysozoa</taxon>
        <taxon>Tardigrada</taxon>
        <taxon>Eutardigrada</taxon>
        <taxon>Parachela</taxon>
        <taxon>Hypsibioidea</taxon>
        <taxon>Hypsibiidae</taxon>
        <taxon>Hypsibius</taxon>
    </lineage>
</organism>
<dbReference type="GO" id="GO:0004714">
    <property type="term" value="F:transmembrane receptor protein tyrosine kinase activity"/>
    <property type="evidence" value="ECO:0007669"/>
    <property type="project" value="UniProtKB-EC"/>
</dbReference>
<evidence type="ECO:0000256" key="9">
    <source>
        <dbReference type="ARBA" id="ARBA00051243"/>
    </source>
</evidence>
<keyword evidence="12" id="KW-0675">Receptor</keyword>
<evidence type="ECO:0000256" key="4">
    <source>
        <dbReference type="ARBA" id="ARBA00022741"/>
    </source>
</evidence>
<dbReference type="PROSITE" id="PS00109">
    <property type="entry name" value="PROTEIN_KINASE_TYR"/>
    <property type="match status" value="1"/>
</dbReference>
<dbReference type="Gene3D" id="1.10.510.10">
    <property type="entry name" value="Transferase(Phosphotransferase) domain 1"/>
    <property type="match status" value="1"/>
</dbReference>
<dbReference type="GO" id="GO:0005886">
    <property type="term" value="C:plasma membrane"/>
    <property type="evidence" value="ECO:0007669"/>
    <property type="project" value="TreeGrafter"/>
</dbReference>
<dbReference type="InterPro" id="IPR000719">
    <property type="entry name" value="Prot_kinase_dom"/>
</dbReference>
<reference evidence="13" key="1">
    <citation type="submission" date="2017-01" db="EMBL/GenBank/DDBJ databases">
        <title>Comparative genomics of anhydrobiosis in the tardigrade Hypsibius dujardini.</title>
        <authorList>
            <person name="Yoshida Y."/>
            <person name="Koutsovoulos G."/>
            <person name="Laetsch D."/>
            <person name="Stevens L."/>
            <person name="Kumar S."/>
            <person name="Horikawa D."/>
            <person name="Ishino K."/>
            <person name="Komine S."/>
            <person name="Tomita M."/>
            <person name="Blaxter M."/>
            <person name="Arakawa K."/>
        </authorList>
    </citation>
    <scope>NUCLEOTIDE SEQUENCE [LARGE SCALE GENOMIC DNA]</scope>
    <source>
        <strain evidence="13">Z151</strain>
    </source>
</reference>
<name>A0A9X6NBB1_HYPEX</name>
<keyword evidence="8" id="KW-0829">Tyrosine-protein kinase</keyword>
<dbReference type="InterPro" id="IPR050122">
    <property type="entry name" value="RTK"/>
</dbReference>
<dbReference type="SMART" id="SM00219">
    <property type="entry name" value="TyrKc"/>
    <property type="match status" value="1"/>
</dbReference>
<accession>A0A9X6NBB1</accession>
<feature type="domain" description="Protein kinase" evidence="11">
    <location>
        <begin position="65"/>
        <end position="398"/>
    </location>
</feature>
<keyword evidence="4 10" id="KW-0547">Nucleotide-binding</keyword>
<keyword evidence="3" id="KW-0808">Transferase</keyword>
<dbReference type="GO" id="GO:0048468">
    <property type="term" value="P:cell development"/>
    <property type="evidence" value="ECO:0007669"/>
    <property type="project" value="UniProtKB-ARBA"/>
</dbReference>
<comment type="subcellular location">
    <subcellularLocation>
        <location evidence="2">Endomembrane system</location>
    </subcellularLocation>
    <subcellularLocation>
        <location evidence="1">Membrane</location>
        <topology evidence="1">Single-pass membrane protein</topology>
    </subcellularLocation>
</comment>
<dbReference type="Gene3D" id="3.30.200.20">
    <property type="entry name" value="Phosphorylase Kinase, domain 1"/>
    <property type="match status" value="1"/>
</dbReference>
<dbReference type="AlphaFoldDB" id="A0A9X6NBB1"/>
<keyword evidence="13" id="KW-1185">Reference proteome</keyword>
<comment type="catalytic activity">
    <reaction evidence="9">
        <text>L-tyrosyl-[protein] + ATP = O-phospho-L-tyrosyl-[protein] + ADP + H(+)</text>
        <dbReference type="Rhea" id="RHEA:10596"/>
        <dbReference type="Rhea" id="RHEA-COMP:10136"/>
        <dbReference type="Rhea" id="RHEA-COMP:20101"/>
        <dbReference type="ChEBI" id="CHEBI:15378"/>
        <dbReference type="ChEBI" id="CHEBI:30616"/>
        <dbReference type="ChEBI" id="CHEBI:46858"/>
        <dbReference type="ChEBI" id="CHEBI:61978"/>
        <dbReference type="ChEBI" id="CHEBI:456216"/>
        <dbReference type="EC" id="2.7.10.1"/>
    </reaction>
</comment>
<dbReference type="PROSITE" id="PS00107">
    <property type="entry name" value="PROTEIN_KINASE_ATP"/>
    <property type="match status" value="1"/>
</dbReference>
<dbReference type="GO" id="GO:0012505">
    <property type="term" value="C:endomembrane system"/>
    <property type="evidence" value="ECO:0007669"/>
    <property type="project" value="UniProtKB-SubCell"/>
</dbReference>
<dbReference type="FunFam" id="1.10.510.10:FF:001512">
    <property type="entry name" value="Receptor tyrosine-protein kinase erbB-2"/>
    <property type="match status" value="1"/>
</dbReference>
<evidence type="ECO:0000256" key="6">
    <source>
        <dbReference type="ARBA" id="ARBA00022840"/>
    </source>
</evidence>
<dbReference type="CDD" id="cd00192">
    <property type="entry name" value="PTKc"/>
    <property type="match status" value="1"/>
</dbReference>
<evidence type="ECO:0000256" key="10">
    <source>
        <dbReference type="PROSITE-ProRule" id="PRU10141"/>
    </source>
</evidence>
<dbReference type="InterPro" id="IPR011009">
    <property type="entry name" value="Kinase-like_dom_sf"/>
</dbReference>
<dbReference type="GO" id="GO:0043235">
    <property type="term" value="C:receptor complex"/>
    <property type="evidence" value="ECO:0007669"/>
    <property type="project" value="TreeGrafter"/>
</dbReference>
<dbReference type="InterPro" id="IPR001245">
    <property type="entry name" value="Ser-Thr/Tyr_kinase_cat_dom"/>
</dbReference>
<dbReference type="GO" id="GO:0051130">
    <property type="term" value="P:positive regulation of cellular component organization"/>
    <property type="evidence" value="ECO:0007669"/>
    <property type="project" value="UniProtKB-ARBA"/>
</dbReference>
<keyword evidence="5" id="KW-0418">Kinase</keyword>
<evidence type="ECO:0000256" key="1">
    <source>
        <dbReference type="ARBA" id="ARBA00004167"/>
    </source>
</evidence>
<proteinExistence type="predicted"/>
<evidence type="ECO:0000259" key="11">
    <source>
        <dbReference type="PROSITE" id="PS50011"/>
    </source>
</evidence>
<dbReference type="PANTHER" id="PTHR24416:SF621">
    <property type="entry name" value="TYROSINE KINASE RECEPTOR CAD96CA"/>
    <property type="match status" value="1"/>
</dbReference>
<evidence type="ECO:0000256" key="3">
    <source>
        <dbReference type="ARBA" id="ARBA00022679"/>
    </source>
</evidence>
<comment type="caution">
    <text evidence="12">The sequence shown here is derived from an EMBL/GenBank/DDBJ whole genome shotgun (WGS) entry which is preliminary data.</text>
</comment>
<dbReference type="GO" id="GO:0030182">
    <property type="term" value="P:neuron differentiation"/>
    <property type="evidence" value="ECO:0007669"/>
    <property type="project" value="UniProtKB-ARBA"/>
</dbReference>
<evidence type="ECO:0000313" key="13">
    <source>
        <dbReference type="Proteomes" id="UP000192578"/>
    </source>
</evidence>
<keyword evidence="7" id="KW-0472">Membrane</keyword>
<dbReference type="SUPFAM" id="SSF56112">
    <property type="entry name" value="Protein kinase-like (PK-like)"/>
    <property type="match status" value="1"/>
</dbReference>
<dbReference type="PANTHER" id="PTHR24416">
    <property type="entry name" value="TYROSINE-PROTEIN KINASE RECEPTOR"/>
    <property type="match status" value="1"/>
</dbReference>
<keyword evidence="6 10" id="KW-0067">ATP-binding</keyword>
<evidence type="ECO:0000313" key="12">
    <source>
        <dbReference type="EMBL" id="OWA50264.1"/>
    </source>
</evidence>